<dbReference type="Pfam" id="PF05743">
    <property type="entry name" value="UEV"/>
    <property type="match status" value="1"/>
</dbReference>
<dbReference type="PROSITE" id="PS51322">
    <property type="entry name" value="UEV"/>
    <property type="match status" value="1"/>
</dbReference>
<dbReference type="SUPFAM" id="SSF54495">
    <property type="entry name" value="UBC-like"/>
    <property type="match status" value="1"/>
</dbReference>
<evidence type="ECO:0000313" key="2">
    <source>
        <dbReference type="EMBL" id="KAJ8252668.1"/>
    </source>
</evidence>
<evidence type="ECO:0000259" key="1">
    <source>
        <dbReference type="PROSITE" id="PS51322"/>
    </source>
</evidence>
<gene>
    <name evidence="2" type="ORF">COCON_G00219800</name>
</gene>
<dbReference type="EMBL" id="JAFJMO010000017">
    <property type="protein sequence ID" value="KAJ8252668.1"/>
    <property type="molecule type" value="Genomic_DNA"/>
</dbReference>
<dbReference type="AlphaFoldDB" id="A0A9Q1CYK2"/>
<dbReference type="GO" id="GO:0015031">
    <property type="term" value="P:protein transport"/>
    <property type="evidence" value="ECO:0007669"/>
    <property type="project" value="InterPro"/>
</dbReference>
<dbReference type="InterPro" id="IPR016135">
    <property type="entry name" value="UBQ-conjugating_enzyme/RWD"/>
</dbReference>
<name>A0A9Q1CYK2_CONCO</name>
<dbReference type="Gene3D" id="3.10.110.10">
    <property type="entry name" value="Ubiquitin Conjugating Enzyme"/>
    <property type="match status" value="1"/>
</dbReference>
<dbReference type="CDD" id="cd11685">
    <property type="entry name" value="UEV_TSG101-like"/>
    <property type="match status" value="1"/>
</dbReference>
<dbReference type="GO" id="GO:0008333">
    <property type="term" value="P:endosome to lysosome transport"/>
    <property type="evidence" value="ECO:0007669"/>
    <property type="project" value="TreeGrafter"/>
</dbReference>
<feature type="domain" description="UEV" evidence="1">
    <location>
        <begin position="4"/>
        <end position="147"/>
    </location>
</feature>
<dbReference type="Proteomes" id="UP001152803">
    <property type="component" value="Unassembled WGS sequence"/>
</dbReference>
<dbReference type="InterPro" id="IPR052070">
    <property type="entry name" value="ESCRT-I_UEV_domain"/>
</dbReference>
<protein>
    <recommendedName>
        <fullName evidence="1">UEV domain-containing protein</fullName>
    </recommendedName>
</protein>
<dbReference type="PANTHER" id="PTHR23306">
    <property type="entry name" value="TUMOR SUSCEPTIBILITY GENE 101 PROTEIN-RELATED"/>
    <property type="match status" value="1"/>
</dbReference>
<keyword evidence="3" id="KW-1185">Reference proteome</keyword>
<dbReference type="GO" id="GO:0000813">
    <property type="term" value="C:ESCRT I complex"/>
    <property type="evidence" value="ECO:0007669"/>
    <property type="project" value="TreeGrafter"/>
</dbReference>
<dbReference type="OrthoDB" id="306304at2759"/>
<dbReference type="PANTHER" id="PTHR23306:SF25">
    <property type="entry name" value="TUMOR SUSCEPTIBILITY GENE 101 PROTEIN"/>
    <property type="match status" value="1"/>
</dbReference>
<dbReference type="InterPro" id="IPR008883">
    <property type="entry name" value="UEV_N"/>
</dbReference>
<dbReference type="GO" id="GO:0043130">
    <property type="term" value="F:ubiquitin binding"/>
    <property type="evidence" value="ECO:0007669"/>
    <property type="project" value="TreeGrafter"/>
</dbReference>
<organism evidence="2 3">
    <name type="scientific">Conger conger</name>
    <name type="common">Conger eel</name>
    <name type="synonym">Muraena conger</name>
    <dbReference type="NCBI Taxonomy" id="82655"/>
    <lineage>
        <taxon>Eukaryota</taxon>
        <taxon>Metazoa</taxon>
        <taxon>Chordata</taxon>
        <taxon>Craniata</taxon>
        <taxon>Vertebrata</taxon>
        <taxon>Euteleostomi</taxon>
        <taxon>Actinopterygii</taxon>
        <taxon>Neopterygii</taxon>
        <taxon>Teleostei</taxon>
        <taxon>Anguilliformes</taxon>
        <taxon>Congridae</taxon>
        <taxon>Conger</taxon>
    </lineage>
</organism>
<evidence type="ECO:0000313" key="3">
    <source>
        <dbReference type="Proteomes" id="UP001152803"/>
    </source>
</evidence>
<sequence>MASLNIGDLKKMLPKRYNHRDLIAHELFNVISHFKHLQPVMGTYVFNDGVTQHLMSLMGTVPACFIGKEYNIPVCLWLLDSYPKDPPVCFVKPPKEMMIVRGQYTDANGQIDLPYLQEWTYPQSDLLGLIQVLTVVFGEEPPVCVRPPNANPDFVQGDWDFHLPKPASWQTTEVVSPPDKETHFTLAREDGVLIPSETEC</sequence>
<proteinExistence type="predicted"/>
<reference evidence="2" key="1">
    <citation type="journal article" date="2023" name="Science">
        <title>Genome structures resolve the early diversification of teleost fishes.</title>
        <authorList>
            <person name="Parey E."/>
            <person name="Louis A."/>
            <person name="Montfort J."/>
            <person name="Bouchez O."/>
            <person name="Roques C."/>
            <person name="Iampietro C."/>
            <person name="Lluch J."/>
            <person name="Castinel A."/>
            <person name="Donnadieu C."/>
            <person name="Desvignes T."/>
            <person name="Floi Bucao C."/>
            <person name="Jouanno E."/>
            <person name="Wen M."/>
            <person name="Mejri S."/>
            <person name="Dirks R."/>
            <person name="Jansen H."/>
            <person name="Henkel C."/>
            <person name="Chen W.J."/>
            <person name="Zahm M."/>
            <person name="Cabau C."/>
            <person name="Klopp C."/>
            <person name="Thompson A.W."/>
            <person name="Robinson-Rechavi M."/>
            <person name="Braasch I."/>
            <person name="Lecointre G."/>
            <person name="Bobe J."/>
            <person name="Postlethwait J.H."/>
            <person name="Berthelot C."/>
            <person name="Roest Crollius H."/>
            <person name="Guiguen Y."/>
        </authorList>
    </citation>
    <scope>NUCLEOTIDE SEQUENCE</scope>
    <source>
        <strain evidence="2">Concon-B</strain>
    </source>
</reference>
<accession>A0A9Q1CYK2</accession>
<comment type="caution">
    <text evidence="2">The sequence shown here is derived from an EMBL/GenBank/DDBJ whole genome shotgun (WGS) entry which is preliminary data.</text>
</comment>